<comment type="caution">
    <text evidence="2">The sequence shown here is derived from an EMBL/GenBank/DDBJ whole genome shotgun (WGS) entry which is preliminary data.</text>
</comment>
<dbReference type="EMBL" id="VFOW01000001">
    <property type="protein sequence ID" value="TQL78868.1"/>
    <property type="molecule type" value="Genomic_DNA"/>
</dbReference>
<organism evidence="2 3">
    <name type="scientific">Stackebrandtia endophytica</name>
    <dbReference type="NCBI Taxonomy" id="1496996"/>
    <lineage>
        <taxon>Bacteria</taxon>
        <taxon>Bacillati</taxon>
        <taxon>Actinomycetota</taxon>
        <taxon>Actinomycetes</taxon>
        <taxon>Glycomycetales</taxon>
        <taxon>Glycomycetaceae</taxon>
        <taxon>Stackebrandtia</taxon>
    </lineage>
</organism>
<proteinExistence type="predicted"/>
<evidence type="ECO:0000259" key="1">
    <source>
        <dbReference type="Pfam" id="PF22599"/>
    </source>
</evidence>
<dbReference type="InterPro" id="IPR054384">
    <property type="entry name" value="SecDF_P1_head"/>
</dbReference>
<reference evidence="2 3" key="1">
    <citation type="submission" date="2019-06" db="EMBL/GenBank/DDBJ databases">
        <title>Sequencing the genomes of 1000 actinobacteria strains.</title>
        <authorList>
            <person name="Klenk H.-P."/>
        </authorList>
    </citation>
    <scope>NUCLEOTIDE SEQUENCE [LARGE SCALE GENOMIC DNA]</scope>
    <source>
        <strain evidence="2 3">DSM 45928</strain>
    </source>
</reference>
<evidence type="ECO:0000313" key="2">
    <source>
        <dbReference type="EMBL" id="TQL78868.1"/>
    </source>
</evidence>
<feature type="domain" description="SecDF P1 head subdomain" evidence="1">
    <location>
        <begin position="149"/>
        <end position="245"/>
    </location>
</feature>
<evidence type="ECO:0000313" key="3">
    <source>
        <dbReference type="Proteomes" id="UP000317043"/>
    </source>
</evidence>
<dbReference type="InParanoid" id="A0A543B1Z9"/>
<dbReference type="Proteomes" id="UP000317043">
    <property type="component" value="Unassembled WGS sequence"/>
</dbReference>
<keyword evidence="3" id="KW-1185">Reference proteome</keyword>
<dbReference type="AlphaFoldDB" id="A0A543B1Z9"/>
<dbReference type="Pfam" id="PF22599">
    <property type="entry name" value="SecDF_P1_head"/>
    <property type="match status" value="1"/>
</dbReference>
<name>A0A543B1Z9_9ACTN</name>
<gene>
    <name evidence="2" type="ORF">FB566_4463</name>
</gene>
<dbReference type="Gene3D" id="3.30.1360.200">
    <property type="match status" value="1"/>
</dbReference>
<protein>
    <recommendedName>
        <fullName evidence="1">SecDF P1 head subdomain domain-containing protein</fullName>
    </recommendedName>
</protein>
<accession>A0A543B1Z9</accession>
<sequence length="248" mass="25385">MASVVATAALVAACSQTGLVTEPTEAESLDPVQLQFRPVVAAVAISSPAGGALGEATATNLDQVWEKVGDEAAELASNLTTVPQTEADLATLAPFAQLAPSEVALLPTSVRLFVPTIGCDQLTTDAEYFEPSTETVVCDFEDGNPTEKLHLGPVELDGSHVTGAESATSQVQPGAWVVTVTFTDEGTAAFADLTAEYINGRVAVVLATEVITAPTIISTITNGVVEISGLSGEGEAVELARAINSATE</sequence>